<protein>
    <submittedName>
        <fullName evidence="7">EMBRYO SURROUNDING FACTOR 1.2-like</fullName>
    </submittedName>
</protein>
<evidence type="ECO:0000256" key="3">
    <source>
        <dbReference type="ARBA" id="ARBA00023157"/>
    </source>
</evidence>
<dbReference type="RefSeq" id="XP_019094386.1">
    <property type="nucleotide sequence ID" value="XM_019238841.1"/>
</dbReference>
<reference evidence="7" key="2">
    <citation type="submission" date="2025-08" db="UniProtKB">
        <authorList>
            <consortium name="RefSeq"/>
        </authorList>
    </citation>
    <scope>IDENTIFICATION</scope>
    <source>
        <tissue evidence="7">Leaf</tissue>
    </source>
</reference>
<keyword evidence="3" id="KW-1015">Disulfide bond</keyword>
<dbReference type="GeneID" id="109129863"/>
<dbReference type="InterPro" id="IPR041608">
    <property type="entry name" value="ESF1_brassicaceae"/>
</dbReference>
<dbReference type="Proteomes" id="UP000694864">
    <property type="component" value="Chromosome 17"/>
</dbReference>
<reference evidence="6" key="1">
    <citation type="journal article" date="2014" name="Nat. Commun.">
        <title>The emerging biofuel crop Camelina sativa retains a highly undifferentiated hexaploid genome structure.</title>
        <authorList>
            <person name="Kagale S."/>
            <person name="Koh C."/>
            <person name="Nixon J."/>
            <person name="Bollina V."/>
            <person name="Clarke W.E."/>
            <person name="Tuteja R."/>
            <person name="Spillane C."/>
            <person name="Robinson S.J."/>
            <person name="Links M.G."/>
            <person name="Clarke C."/>
            <person name="Higgins E.E."/>
            <person name="Huebert T."/>
            <person name="Sharpe A.G."/>
            <person name="Parkin I.A."/>
        </authorList>
    </citation>
    <scope>NUCLEOTIDE SEQUENCE [LARGE SCALE GENOMIC DNA]</scope>
    <source>
        <strain evidence="6">cv. DH55</strain>
    </source>
</reference>
<keyword evidence="2 4" id="KW-0732">Signal</keyword>
<gene>
    <name evidence="7" type="primary">LOC109129863</name>
</gene>
<feature type="chain" id="PRO_5045192628" evidence="4">
    <location>
        <begin position="20"/>
        <end position="83"/>
    </location>
</feature>
<evidence type="ECO:0000313" key="7">
    <source>
        <dbReference type="RefSeq" id="XP_019094386.1"/>
    </source>
</evidence>
<comment type="similarity">
    <text evidence="1">Belongs to the MEG family.</text>
</comment>
<feature type="signal peptide" evidence="4">
    <location>
        <begin position="1"/>
        <end position="19"/>
    </location>
</feature>
<feature type="domain" description="Embryo surrounding factor 1 brassicaceae" evidence="5">
    <location>
        <begin position="33"/>
        <end position="81"/>
    </location>
</feature>
<evidence type="ECO:0000256" key="2">
    <source>
        <dbReference type="ARBA" id="ARBA00022729"/>
    </source>
</evidence>
<accession>A0ABM1R5U8</accession>
<evidence type="ECO:0000259" key="5">
    <source>
        <dbReference type="Pfam" id="PF18209"/>
    </source>
</evidence>
<name>A0ABM1R5U8_CAMSA</name>
<keyword evidence="6" id="KW-1185">Reference proteome</keyword>
<sequence>MKSPTVIFFIFMFSFFALQQCMHVDVREIDNVSKLQIPNCVPAKCGEEGFFKHDCWCCFHNQNICFNTKNECISSPRCPPLKL</sequence>
<evidence type="ECO:0000313" key="6">
    <source>
        <dbReference type="Proteomes" id="UP000694864"/>
    </source>
</evidence>
<evidence type="ECO:0000256" key="4">
    <source>
        <dbReference type="SAM" id="SignalP"/>
    </source>
</evidence>
<evidence type="ECO:0000256" key="1">
    <source>
        <dbReference type="ARBA" id="ARBA00010149"/>
    </source>
</evidence>
<proteinExistence type="inferred from homology"/>
<organism evidence="6 7">
    <name type="scientific">Camelina sativa</name>
    <name type="common">False flax</name>
    <name type="synonym">Myagrum sativum</name>
    <dbReference type="NCBI Taxonomy" id="90675"/>
    <lineage>
        <taxon>Eukaryota</taxon>
        <taxon>Viridiplantae</taxon>
        <taxon>Streptophyta</taxon>
        <taxon>Embryophyta</taxon>
        <taxon>Tracheophyta</taxon>
        <taxon>Spermatophyta</taxon>
        <taxon>Magnoliopsida</taxon>
        <taxon>eudicotyledons</taxon>
        <taxon>Gunneridae</taxon>
        <taxon>Pentapetalae</taxon>
        <taxon>rosids</taxon>
        <taxon>malvids</taxon>
        <taxon>Brassicales</taxon>
        <taxon>Brassicaceae</taxon>
        <taxon>Camelineae</taxon>
        <taxon>Camelina</taxon>
    </lineage>
</organism>
<dbReference type="Pfam" id="PF18209">
    <property type="entry name" value="ESF1"/>
    <property type="match status" value="1"/>
</dbReference>